<evidence type="ECO:0000256" key="11">
    <source>
        <dbReference type="ARBA" id="ARBA00057735"/>
    </source>
</evidence>
<dbReference type="GO" id="GO:0005524">
    <property type="term" value="F:ATP binding"/>
    <property type="evidence" value="ECO:0007669"/>
    <property type="project" value="UniProtKB-UniRule"/>
</dbReference>
<keyword evidence="15" id="KW-1185">Reference proteome</keyword>
<gene>
    <name evidence="12" type="primary">tmk</name>
    <name evidence="14" type="ORF">C3Y92_02775</name>
</gene>
<keyword evidence="5 12" id="KW-0545">Nucleotide biosynthesis</keyword>
<evidence type="ECO:0000256" key="5">
    <source>
        <dbReference type="ARBA" id="ARBA00022727"/>
    </source>
</evidence>
<dbReference type="KEGG" id="dcb:C3Y92_02775"/>
<evidence type="ECO:0000256" key="7">
    <source>
        <dbReference type="ARBA" id="ARBA00022777"/>
    </source>
</evidence>
<evidence type="ECO:0000313" key="15">
    <source>
        <dbReference type="Proteomes" id="UP000293296"/>
    </source>
</evidence>
<dbReference type="GO" id="GO:0006235">
    <property type="term" value="P:dTTP biosynthetic process"/>
    <property type="evidence" value="ECO:0007669"/>
    <property type="project" value="UniProtKB-UniRule"/>
</dbReference>
<evidence type="ECO:0000256" key="9">
    <source>
        <dbReference type="ARBA" id="ARBA00029962"/>
    </source>
</evidence>
<keyword evidence="6 12" id="KW-0547">Nucleotide-binding</keyword>
<comment type="similarity">
    <text evidence="1 12">Belongs to the thymidylate kinase family.</text>
</comment>
<dbReference type="GO" id="GO:0006227">
    <property type="term" value="P:dUDP biosynthetic process"/>
    <property type="evidence" value="ECO:0007669"/>
    <property type="project" value="TreeGrafter"/>
</dbReference>
<evidence type="ECO:0000313" key="14">
    <source>
        <dbReference type="EMBL" id="QAZ69421.1"/>
    </source>
</evidence>
<reference evidence="14 15" key="1">
    <citation type="submission" date="2018-02" db="EMBL/GenBank/DDBJ databases">
        <title>Genome sequence of Desulfovibrio carbinolicus DSM 3852.</title>
        <authorList>
            <person name="Wilbanks E."/>
            <person name="Skennerton C.T."/>
            <person name="Orphan V.J."/>
        </authorList>
    </citation>
    <scope>NUCLEOTIDE SEQUENCE [LARGE SCALE GENOMIC DNA]</scope>
    <source>
        <strain evidence="14 15">DSM 3852</strain>
    </source>
</reference>
<dbReference type="PANTHER" id="PTHR10344:SF4">
    <property type="entry name" value="UMP-CMP KINASE 2, MITOCHONDRIAL"/>
    <property type="match status" value="1"/>
</dbReference>
<dbReference type="EC" id="2.7.4.9" evidence="2 12"/>
<comment type="catalytic activity">
    <reaction evidence="10 12">
        <text>dTMP + ATP = dTDP + ADP</text>
        <dbReference type="Rhea" id="RHEA:13517"/>
        <dbReference type="ChEBI" id="CHEBI:30616"/>
        <dbReference type="ChEBI" id="CHEBI:58369"/>
        <dbReference type="ChEBI" id="CHEBI:63528"/>
        <dbReference type="ChEBI" id="CHEBI:456216"/>
        <dbReference type="EC" id="2.7.4.9"/>
    </reaction>
</comment>
<evidence type="ECO:0000256" key="10">
    <source>
        <dbReference type="ARBA" id="ARBA00048743"/>
    </source>
</evidence>
<dbReference type="Pfam" id="PF02223">
    <property type="entry name" value="Thymidylate_kin"/>
    <property type="match status" value="1"/>
</dbReference>
<evidence type="ECO:0000256" key="4">
    <source>
        <dbReference type="ARBA" id="ARBA00022679"/>
    </source>
</evidence>
<comment type="function">
    <text evidence="11 12">Phosphorylation of dTMP to form dTDP in both de novo and salvage pathways of dTTP synthesis.</text>
</comment>
<dbReference type="InterPro" id="IPR018094">
    <property type="entry name" value="Thymidylate_kinase"/>
</dbReference>
<dbReference type="GO" id="GO:0006233">
    <property type="term" value="P:dTDP biosynthetic process"/>
    <property type="evidence" value="ECO:0007669"/>
    <property type="project" value="InterPro"/>
</dbReference>
<evidence type="ECO:0000256" key="6">
    <source>
        <dbReference type="ARBA" id="ARBA00022741"/>
    </source>
</evidence>
<dbReference type="HAMAP" id="MF_00165">
    <property type="entry name" value="Thymidylate_kinase"/>
    <property type="match status" value="1"/>
</dbReference>
<accession>A0A4P6HQ21</accession>
<dbReference type="RefSeq" id="WP_129349286.1">
    <property type="nucleotide sequence ID" value="NZ_CP026538.1"/>
</dbReference>
<organism evidence="14 15">
    <name type="scientific">Solidesulfovibrio carbinolicus</name>
    <dbReference type="NCBI Taxonomy" id="296842"/>
    <lineage>
        <taxon>Bacteria</taxon>
        <taxon>Pseudomonadati</taxon>
        <taxon>Thermodesulfobacteriota</taxon>
        <taxon>Desulfovibrionia</taxon>
        <taxon>Desulfovibrionales</taxon>
        <taxon>Desulfovibrionaceae</taxon>
        <taxon>Solidesulfovibrio</taxon>
    </lineage>
</organism>
<evidence type="ECO:0000256" key="8">
    <source>
        <dbReference type="ARBA" id="ARBA00022840"/>
    </source>
</evidence>
<keyword evidence="7 12" id="KW-0418">Kinase</keyword>
<dbReference type="GO" id="GO:0005829">
    <property type="term" value="C:cytosol"/>
    <property type="evidence" value="ECO:0007669"/>
    <property type="project" value="TreeGrafter"/>
</dbReference>
<feature type="domain" description="Thymidylate kinase-like" evidence="13">
    <location>
        <begin position="5"/>
        <end position="200"/>
    </location>
</feature>
<evidence type="ECO:0000256" key="12">
    <source>
        <dbReference type="HAMAP-Rule" id="MF_00165"/>
    </source>
</evidence>
<dbReference type="OrthoDB" id="9774907at2"/>
<keyword evidence="8 12" id="KW-0067">ATP-binding</keyword>
<dbReference type="GO" id="GO:0004798">
    <property type="term" value="F:dTMP kinase activity"/>
    <property type="evidence" value="ECO:0007669"/>
    <property type="project" value="UniProtKB-UniRule"/>
</dbReference>
<evidence type="ECO:0000259" key="13">
    <source>
        <dbReference type="Pfam" id="PF02223"/>
    </source>
</evidence>
<dbReference type="Gene3D" id="3.40.50.300">
    <property type="entry name" value="P-loop containing nucleotide triphosphate hydrolases"/>
    <property type="match status" value="1"/>
</dbReference>
<name>A0A4P6HQ21_9BACT</name>
<evidence type="ECO:0000256" key="1">
    <source>
        <dbReference type="ARBA" id="ARBA00009776"/>
    </source>
</evidence>
<evidence type="ECO:0000256" key="2">
    <source>
        <dbReference type="ARBA" id="ARBA00012980"/>
    </source>
</evidence>
<dbReference type="PROSITE" id="PS01331">
    <property type="entry name" value="THYMIDYLATE_KINASE"/>
    <property type="match status" value="1"/>
</dbReference>
<dbReference type="FunFam" id="3.40.50.300:FF:000225">
    <property type="entry name" value="Thymidylate kinase"/>
    <property type="match status" value="1"/>
</dbReference>
<dbReference type="EMBL" id="CP026538">
    <property type="protein sequence ID" value="QAZ69421.1"/>
    <property type="molecule type" value="Genomic_DNA"/>
</dbReference>
<evidence type="ECO:0000256" key="3">
    <source>
        <dbReference type="ARBA" id="ARBA00017144"/>
    </source>
</evidence>
<dbReference type="InterPro" id="IPR039430">
    <property type="entry name" value="Thymidylate_kin-like_dom"/>
</dbReference>
<sequence length="209" mass="21970">MFVTFEGVEGSGKSTQMTRLCAALEAAGRTVCRTRQPGGCSLGQTLRAILLSQKTAGLDDRAELFLYLADRAQHVAEVIRPALAAGQVVVCDRYTDSTVAYQGYGRGLDVALLQNLNAVAAAGVVPDLTVLLDLDPAIGLTRATSRNAAAGTAEAEGRFEAERLEFHQRVRAGYRALAAAEPARFAVIDAAPSPDAVAEAVWGVVGKLL</sequence>
<proteinExistence type="inferred from homology"/>
<dbReference type="PANTHER" id="PTHR10344">
    <property type="entry name" value="THYMIDYLATE KINASE"/>
    <property type="match status" value="1"/>
</dbReference>
<dbReference type="Proteomes" id="UP000293296">
    <property type="component" value="Chromosome"/>
</dbReference>
<keyword evidence="4 12" id="KW-0808">Transferase</keyword>
<dbReference type="AlphaFoldDB" id="A0A4P6HQ21"/>
<feature type="binding site" evidence="12">
    <location>
        <begin position="7"/>
        <end position="14"/>
    </location>
    <ligand>
        <name>ATP</name>
        <dbReference type="ChEBI" id="CHEBI:30616"/>
    </ligand>
</feature>
<dbReference type="SUPFAM" id="SSF52540">
    <property type="entry name" value="P-loop containing nucleoside triphosphate hydrolases"/>
    <property type="match status" value="1"/>
</dbReference>
<protein>
    <recommendedName>
        <fullName evidence="3 12">Thymidylate kinase</fullName>
        <ecNumber evidence="2 12">2.7.4.9</ecNumber>
    </recommendedName>
    <alternativeName>
        <fullName evidence="9 12">dTMP kinase</fullName>
    </alternativeName>
</protein>
<dbReference type="InterPro" id="IPR027417">
    <property type="entry name" value="P-loop_NTPase"/>
</dbReference>
<dbReference type="CDD" id="cd01672">
    <property type="entry name" value="TMPK"/>
    <property type="match status" value="1"/>
</dbReference>
<dbReference type="InterPro" id="IPR018095">
    <property type="entry name" value="Thymidylate_kin_CS"/>
</dbReference>
<dbReference type="NCBIfam" id="TIGR00041">
    <property type="entry name" value="DTMP_kinase"/>
    <property type="match status" value="1"/>
</dbReference>